<dbReference type="InterPro" id="IPR005720">
    <property type="entry name" value="Dihydroorotate_DH_cat"/>
</dbReference>
<evidence type="ECO:0000256" key="1">
    <source>
        <dbReference type="ARBA" id="ARBA00003125"/>
    </source>
</evidence>
<evidence type="ECO:0000256" key="2">
    <source>
        <dbReference type="ARBA" id="ARBA00004370"/>
    </source>
</evidence>
<comment type="subunit">
    <text evidence="11">Monomer.</text>
</comment>
<dbReference type="PIRSF" id="PIRSF000164">
    <property type="entry name" value="DHO_oxidase"/>
    <property type="match status" value="1"/>
</dbReference>
<feature type="binding site" evidence="11">
    <location>
        <begin position="323"/>
        <end position="324"/>
    </location>
    <ligand>
        <name>FMN</name>
        <dbReference type="ChEBI" id="CHEBI:58210"/>
    </ligand>
</feature>
<evidence type="ECO:0000256" key="8">
    <source>
        <dbReference type="ARBA" id="ARBA00023002"/>
    </source>
</evidence>
<feature type="binding site" evidence="11">
    <location>
        <position position="72"/>
    </location>
    <ligand>
        <name>substrate</name>
    </ligand>
</feature>
<comment type="cofactor">
    <cofactor evidence="11">
        <name>FMN</name>
        <dbReference type="ChEBI" id="CHEBI:58210"/>
    </cofactor>
    <text evidence="11">Binds 1 FMN per subunit.</text>
</comment>
<dbReference type="GO" id="GO:0106430">
    <property type="term" value="F:dihydroorotate dehydrogenase (quinone) activity"/>
    <property type="evidence" value="ECO:0007669"/>
    <property type="project" value="UniProtKB-EC"/>
</dbReference>
<dbReference type="GO" id="GO:0005886">
    <property type="term" value="C:plasma membrane"/>
    <property type="evidence" value="ECO:0007669"/>
    <property type="project" value="UniProtKB-SubCell"/>
</dbReference>
<organism evidence="13 14">
    <name type="scientific">Candidatus Coprenecus stercoravium</name>
    <dbReference type="NCBI Taxonomy" id="2840735"/>
    <lineage>
        <taxon>Bacteria</taxon>
        <taxon>Pseudomonadati</taxon>
        <taxon>Bacteroidota</taxon>
        <taxon>Bacteroidia</taxon>
        <taxon>Bacteroidales</taxon>
        <taxon>Rikenellaceae</taxon>
        <taxon>Rikenellaceae incertae sedis</taxon>
        <taxon>Candidatus Coprenecus</taxon>
    </lineage>
</organism>
<dbReference type="PROSITE" id="PS00911">
    <property type="entry name" value="DHODEHASE_1"/>
    <property type="match status" value="1"/>
</dbReference>
<comment type="similarity">
    <text evidence="4 11">Belongs to the dihydroorotate dehydrogenase family. Type 2 subfamily.</text>
</comment>
<feature type="binding site" evidence="11">
    <location>
        <position position="302"/>
    </location>
    <ligand>
        <name>FMN</name>
        <dbReference type="ChEBI" id="CHEBI:58210"/>
    </ligand>
</feature>
<feature type="binding site" evidence="11">
    <location>
        <position position="183"/>
    </location>
    <ligand>
        <name>substrate</name>
    </ligand>
</feature>
<evidence type="ECO:0000256" key="9">
    <source>
        <dbReference type="ARBA" id="ARBA00023136"/>
    </source>
</evidence>
<comment type="subcellular location">
    <subcellularLocation>
        <location evidence="11">Cell membrane</location>
        <topology evidence="11">Peripheral membrane protein</topology>
    </subcellularLocation>
    <subcellularLocation>
        <location evidence="2">Membrane</location>
    </subcellularLocation>
</comment>
<dbReference type="Proteomes" id="UP000824115">
    <property type="component" value="Unassembled WGS sequence"/>
</dbReference>
<dbReference type="GO" id="GO:0006207">
    <property type="term" value="P:'de novo' pyrimidine nucleobase biosynthetic process"/>
    <property type="evidence" value="ECO:0007669"/>
    <property type="project" value="UniProtKB-UniRule"/>
</dbReference>
<dbReference type="PROSITE" id="PS00912">
    <property type="entry name" value="DHODEHASE_2"/>
    <property type="match status" value="1"/>
</dbReference>
<keyword evidence="6 11" id="KW-0288">FMN</keyword>
<feature type="binding site" evidence="11">
    <location>
        <position position="178"/>
    </location>
    <ligand>
        <name>FMN</name>
        <dbReference type="ChEBI" id="CHEBI:58210"/>
    </ligand>
</feature>
<feature type="binding site" evidence="11">
    <location>
        <position position="145"/>
    </location>
    <ligand>
        <name>FMN</name>
        <dbReference type="ChEBI" id="CHEBI:58210"/>
    </ligand>
</feature>
<dbReference type="GO" id="GO:0044205">
    <property type="term" value="P:'de novo' UMP biosynthetic process"/>
    <property type="evidence" value="ECO:0007669"/>
    <property type="project" value="UniProtKB-UniRule"/>
</dbReference>
<feature type="active site" description="Nucleophile" evidence="11">
    <location>
        <position position="181"/>
    </location>
</feature>
<evidence type="ECO:0000256" key="6">
    <source>
        <dbReference type="ARBA" id="ARBA00022643"/>
    </source>
</evidence>
<feature type="binding site" evidence="11">
    <location>
        <position position="219"/>
    </location>
    <ligand>
        <name>FMN</name>
        <dbReference type="ChEBI" id="CHEBI:58210"/>
    </ligand>
</feature>
<keyword evidence="11" id="KW-1003">Cell membrane</keyword>
<feature type="binding site" evidence="11">
    <location>
        <position position="92"/>
    </location>
    <ligand>
        <name>FMN</name>
        <dbReference type="ChEBI" id="CHEBI:58210"/>
    </ligand>
</feature>
<dbReference type="InterPro" id="IPR050074">
    <property type="entry name" value="DHO_dehydrogenase"/>
</dbReference>
<accession>A0A9D2GPV1</accession>
<comment type="function">
    <text evidence="1 11">Catalyzes the conversion of dihydroorotate to orotate with quinone as electron acceptor.</text>
</comment>
<feature type="binding site" evidence="11">
    <location>
        <position position="273"/>
    </location>
    <ligand>
        <name>FMN</name>
        <dbReference type="ChEBI" id="CHEBI:58210"/>
    </ligand>
</feature>
<comment type="caution">
    <text evidence="11">Lacks conserved residue(s) required for the propagation of feature annotation.</text>
</comment>
<evidence type="ECO:0000256" key="7">
    <source>
        <dbReference type="ARBA" id="ARBA00022975"/>
    </source>
</evidence>
<dbReference type="EC" id="1.3.5.2" evidence="11"/>
<dbReference type="Pfam" id="PF01180">
    <property type="entry name" value="DHO_dh"/>
    <property type="match status" value="1"/>
</dbReference>
<feature type="binding site" evidence="11">
    <location>
        <begin position="68"/>
        <end position="72"/>
    </location>
    <ligand>
        <name>FMN</name>
        <dbReference type="ChEBI" id="CHEBI:58210"/>
    </ligand>
</feature>
<gene>
    <name evidence="11" type="primary">pyrD</name>
    <name evidence="13" type="ORF">IAC04_05835</name>
</gene>
<keyword evidence="5 11" id="KW-0285">Flavoprotein</keyword>
<evidence type="ECO:0000256" key="3">
    <source>
        <dbReference type="ARBA" id="ARBA00005161"/>
    </source>
</evidence>
<dbReference type="PANTHER" id="PTHR48109:SF4">
    <property type="entry name" value="DIHYDROOROTATE DEHYDROGENASE (QUINONE), MITOCHONDRIAL"/>
    <property type="match status" value="1"/>
</dbReference>
<dbReference type="InterPro" id="IPR001295">
    <property type="entry name" value="Dihydroorotate_DH_CS"/>
</dbReference>
<dbReference type="PANTHER" id="PTHR48109">
    <property type="entry name" value="DIHYDROOROTATE DEHYDROGENASE (QUINONE), MITOCHONDRIAL-RELATED"/>
    <property type="match status" value="1"/>
</dbReference>
<protein>
    <recommendedName>
        <fullName evidence="11">Dihydroorotate dehydrogenase (quinone)</fullName>
        <ecNumber evidence="11">1.3.5.2</ecNumber>
    </recommendedName>
    <alternativeName>
        <fullName evidence="11">DHOdehase</fullName>
        <shortName evidence="11">DHOD</shortName>
        <shortName evidence="11">DHODase</shortName>
    </alternativeName>
    <alternativeName>
        <fullName evidence="11">Dihydroorotate oxidase</fullName>
    </alternativeName>
</protein>
<comment type="pathway">
    <text evidence="3 11">Pyrimidine metabolism; UMP biosynthesis via de novo pathway; orotate from (S)-dihydroorotate (quinone route): step 1/1.</text>
</comment>
<evidence type="ECO:0000256" key="10">
    <source>
        <dbReference type="ARBA" id="ARBA00048639"/>
    </source>
</evidence>
<feature type="domain" description="Dihydroorotate dehydrogenase catalytic" evidence="12">
    <location>
        <begin position="51"/>
        <end position="343"/>
    </location>
</feature>
<proteinExistence type="inferred from homology"/>
<keyword evidence="7 11" id="KW-0665">Pyrimidine biosynthesis</keyword>
<dbReference type="InterPro" id="IPR013785">
    <property type="entry name" value="Aldolase_TIM"/>
</dbReference>
<name>A0A9D2GPV1_9BACT</name>
<evidence type="ECO:0000313" key="13">
    <source>
        <dbReference type="EMBL" id="HIZ85991.1"/>
    </source>
</evidence>
<feature type="binding site" evidence="11">
    <location>
        <position position="178"/>
    </location>
    <ligand>
        <name>substrate</name>
    </ligand>
</feature>
<dbReference type="InterPro" id="IPR012135">
    <property type="entry name" value="Dihydroorotate_DH_1_2"/>
</dbReference>
<dbReference type="AlphaFoldDB" id="A0A9D2GPV1"/>
<feature type="binding site" evidence="11">
    <location>
        <begin position="248"/>
        <end position="249"/>
    </location>
    <ligand>
        <name>substrate</name>
    </ligand>
</feature>
<sequence length="345" mass="38667">MYRLIRRILFSFSAETAHAITFRILHFLHYIPLSQNIIRAIFRVRDKEGELKRDVFGLTFRNPVGLAAGLDKNGEFYNDMGNFGFSFVEIGSLTPEAQPGNPKPRLFRLVEDRAIINRMGINNKGVKYAVSQLQKHRPNVIIGGNIAKASVTPNEEAYKDYERAFSLLYDYVDYFTVNVSCPNVKDLTVLQDVGYLADIVDRLLTLRRYYDDYRPILLKISPDIPYDHVDRIVELALTSGLDGIIATNTTNSREGLVSDPEKVQAIGNGGLSGQPLYERSLAMVRHIHDKTGGILPIIGVGGIMSPEQAKEMLDAGASLIQIYTGFIYNGPGAVRKILKYLKSHK</sequence>
<dbReference type="CDD" id="cd04738">
    <property type="entry name" value="DHOD_2_like"/>
    <property type="match status" value="1"/>
</dbReference>
<evidence type="ECO:0000256" key="11">
    <source>
        <dbReference type="HAMAP-Rule" id="MF_00225"/>
    </source>
</evidence>
<evidence type="ECO:0000259" key="12">
    <source>
        <dbReference type="Pfam" id="PF01180"/>
    </source>
</evidence>
<dbReference type="Gene3D" id="3.20.20.70">
    <property type="entry name" value="Aldolase class I"/>
    <property type="match status" value="1"/>
</dbReference>
<evidence type="ECO:0000256" key="4">
    <source>
        <dbReference type="ARBA" id="ARBA00005359"/>
    </source>
</evidence>
<keyword evidence="9 11" id="KW-0472">Membrane</keyword>
<dbReference type="NCBIfam" id="TIGR01036">
    <property type="entry name" value="pyrD_sub2"/>
    <property type="match status" value="1"/>
</dbReference>
<feature type="binding site" evidence="11">
    <location>
        <position position="247"/>
    </location>
    <ligand>
        <name>FMN</name>
        <dbReference type="ChEBI" id="CHEBI:58210"/>
    </ligand>
</feature>
<dbReference type="GO" id="GO:0005737">
    <property type="term" value="C:cytoplasm"/>
    <property type="evidence" value="ECO:0007669"/>
    <property type="project" value="InterPro"/>
</dbReference>
<reference evidence="13" key="2">
    <citation type="submission" date="2021-04" db="EMBL/GenBank/DDBJ databases">
        <authorList>
            <person name="Gilroy R."/>
        </authorList>
    </citation>
    <scope>NUCLEOTIDE SEQUENCE</scope>
    <source>
        <strain evidence="13">Gambia16-554</strain>
    </source>
</reference>
<dbReference type="EMBL" id="DXAW01000099">
    <property type="protein sequence ID" value="HIZ85991.1"/>
    <property type="molecule type" value="Genomic_DNA"/>
</dbReference>
<dbReference type="InterPro" id="IPR005719">
    <property type="entry name" value="Dihydroorotate_DH_2"/>
</dbReference>
<dbReference type="HAMAP" id="MF_00225">
    <property type="entry name" value="DHO_dh_type2"/>
    <property type="match status" value="1"/>
</dbReference>
<dbReference type="NCBIfam" id="NF003652">
    <property type="entry name" value="PRK05286.2-5"/>
    <property type="match status" value="1"/>
</dbReference>
<keyword evidence="8 11" id="KW-0560">Oxidoreductase</keyword>
<evidence type="ECO:0000256" key="5">
    <source>
        <dbReference type="ARBA" id="ARBA00022630"/>
    </source>
</evidence>
<comment type="catalytic activity">
    <reaction evidence="10 11">
        <text>(S)-dihydroorotate + a quinone = orotate + a quinol</text>
        <dbReference type="Rhea" id="RHEA:30187"/>
        <dbReference type="ChEBI" id="CHEBI:24646"/>
        <dbReference type="ChEBI" id="CHEBI:30839"/>
        <dbReference type="ChEBI" id="CHEBI:30864"/>
        <dbReference type="ChEBI" id="CHEBI:132124"/>
        <dbReference type="EC" id="1.3.5.2"/>
    </reaction>
</comment>
<reference evidence="13" key="1">
    <citation type="journal article" date="2021" name="PeerJ">
        <title>Extensive microbial diversity within the chicken gut microbiome revealed by metagenomics and culture.</title>
        <authorList>
            <person name="Gilroy R."/>
            <person name="Ravi A."/>
            <person name="Getino M."/>
            <person name="Pursley I."/>
            <person name="Horton D.L."/>
            <person name="Alikhan N.F."/>
            <person name="Baker D."/>
            <person name="Gharbi K."/>
            <person name="Hall N."/>
            <person name="Watson M."/>
            <person name="Adriaenssens E.M."/>
            <person name="Foster-Nyarko E."/>
            <person name="Jarju S."/>
            <person name="Secka A."/>
            <person name="Antonio M."/>
            <person name="Oren A."/>
            <person name="Chaudhuri R.R."/>
            <person name="La Ragione R."/>
            <person name="Hildebrand F."/>
            <person name="Pallen M.J."/>
        </authorList>
    </citation>
    <scope>NUCLEOTIDE SEQUENCE</scope>
    <source>
        <strain evidence="13">Gambia16-554</strain>
    </source>
</reference>
<dbReference type="SUPFAM" id="SSF51395">
    <property type="entry name" value="FMN-linked oxidoreductases"/>
    <property type="match status" value="1"/>
</dbReference>
<evidence type="ECO:0000313" key="14">
    <source>
        <dbReference type="Proteomes" id="UP000824115"/>
    </source>
</evidence>
<comment type="caution">
    <text evidence="13">The sequence shown here is derived from an EMBL/GenBank/DDBJ whole genome shotgun (WGS) entry which is preliminary data.</text>
</comment>